<evidence type="ECO:0000313" key="2">
    <source>
        <dbReference type="Proteomes" id="UP000054396"/>
    </source>
</evidence>
<dbReference type="Gene3D" id="3.40.50.300">
    <property type="entry name" value="P-loop containing nucleotide triphosphate hydrolases"/>
    <property type="match status" value="1"/>
</dbReference>
<organism evidence="1 2">
    <name type="scientific">Pseudoponticoccus marisrubri</name>
    <dbReference type="NCBI Taxonomy" id="1685382"/>
    <lineage>
        <taxon>Bacteria</taxon>
        <taxon>Pseudomonadati</taxon>
        <taxon>Pseudomonadota</taxon>
        <taxon>Alphaproteobacteria</taxon>
        <taxon>Rhodobacterales</taxon>
        <taxon>Roseobacteraceae</taxon>
        <taxon>Pseudoponticoccus</taxon>
    </lineage>
</organism>
<dbReference type="OrthoDB" id="7802556at2"/>
<dbReference type="Proteomes" id="UP000054396">
    <property type="component" value="Unassembled WGS sequence"/>
</dbReference>
<dbReference type="EMBL" id="LPXO01000006">
    <property type="protein sequence ID" value="KUF10661.1"/>
    <property type="molecule type" value="Genomic_DNA"/>
</dbReference>
<dbReference type="STRING" id="1685382.AVJ23_12375"/>
<gene>
    <name evidence="1" type="ORF">AVJ23_12375</name>
</gene>
<sequence length="476" mass="53316">MSDRFDCFVIFAEMRTGSNFLEANLNAFDGITCHGEAFNPHFIGYPNSEEILGITQVERDHDPTRLLGQIRHATPGGIGGFRYFHDHDPRVLEPLLADPRVAKIVLTRNPVDSYVSWKIAQATGQWKLTNVKRRKDARAVFDAAEFETHLAELQDFQVRIMNALQTTAQTAFYVAYEDLQDVDVMNGLAQWLGARSRLGSLNTALKRQNPQPTAEKVANFDQMEQALARLDRFNLARTPNFEPRRGPVVPGYVAAARTPLLYMPIRSGPEPAIAAWLAALDGVDPGALTRDFTQGSLRAWKRDRPGHRSFTVLRHPVARAHEAFCSKILSLEKGSFRGIRKTLRRAHNLPIPEDAPGDDYDVNAHRAAFTAWLGWVKANLSGQTAVRVDGHWATQAQCLQGMSEFTLPDMVVREDEMALYLPALAMQVGHPTPPDPEPVPISAPFALAEIYDDRIEALAREAYARDYIMFGFDDWA</sequence>
<dbReference type="AlphaFoldDB" id="A0A0W7WJ68"/>
<dbReference type="SUPFAM" id="SSF52540">
    <property type="entry name" value="P-loop containing nucleoside triphosphate hydrolases"/>
    <property type="match status" value="1"/>
</dbReference>
<proteinExistence type="predicted"/>
<dbReference type="InterPro" id="IPR027417">
    <property type="entry name" value="P-loop_NTPase"/>
</dbReference>
<comment type="caution">
    <text evidence="1">The sequence shown here is derived from an EMBL/GenBank/DDBJ whole genome shotgun (WGS) entry which is preliminary data.</text>
</comment>
<protein>
    <submittedName>
        <fullName evidence="1">Nodulation protein NodH</fullName>
    </submittedName>
</protein>
<dbReference type="RefSeq" id="WP_058862500.1">
    <property type="nucleotide sequence ID" value="NZ_LPXO01000006.1"/>
</dbReference>
<accession>A0A0W7WJ68</accession>
<name>A0A0W7WJ68_9RHOB</name>
<reference evidence="1 2" key="1">
    <citation type="submission" date="2015-12" db="EMBL/GenBank/DDBJ databases">
        <authorList>
            <person name="Shamseldin A."/>
            <person name="Moawad H."/>
            <person name="Abd El-Rahim W.M."/>
            <person name="Sadowsky M.J."/>
        </authorList>
    </citation>
    <scope>NUCLEOTIDE SEQUENCE [LARGE SCALE GENOMIC DNA]</scope>
    <source>
        <strain evidence="1 2">SJ5A-1</strain>
    </source>
</reference>
<keyword evidence="2" id="KW-1185">Reference proteome</keyword>
<evidence type="ECO:0000313" key="1">
    <source>
        <dbReference type="EMBL" id="KUF10661.1"/>
    </source>
</evidence>